<dbReference type="InterPro" id="IPR040079">
    <property type="entry name" value="Glutathione_S-Trfase"/>
</dbReference>
<keyword evidence="2" id="KW-0963">Cytoplasm</keyword>
<proteinExistence type="inferred from homology"/>
<dbReference type="PROSITE" id="PS50405">
    <property type="entry name" value="GST_CTER"/>
    <property type="match status" value="1"/>
</dbReference>
<dbReference type="Pfam" id="PF02798">
    <property type="entry name" value="GST_N"/>
    <property type="match status" value="1"/>
</dbReference>
<dbReference type="Gene3D" id="3.40.30.10">
    <property type="entry name" value="Glutaredoxin"/>
    <property type="match status" value="1"/>
</dbReference>
<dbReference type="SFLD" id="SFLDG00358">
    <property type="entry name" value="Main_(cytGST)"/>
    <property type="match status" value="1"/>
</dbReference>
<dbReference type="PANTHER" id="PTHR43917">
    <property type="match status" value="1"/>
</dbReference>
<dbReference type="InterPro" id="IPR004045">
    <property type="entry name" value="Glutathione_S-Trfase_N"/>
</dbReference>
<comment type="similarity">
    <text evidence="3">Belongs to the GST superfamily.</text>
</comment>
<organism evidence="6 7">
    <name type="scientific">Algimonas porphyrae</name>
    <dbReference type="NCBI Taxonomy" id="1128113"/>
    <lineage>
        <taxon>Bacteria</taxon>
        <taxon>Pseudomonadati</taxon>
        <taxon>Pseudomonadota</taxon>
        <taxon>Alphaproteobacteria</taxon>
        <taxon>Maricaulales</taxon>
        <taxon>Robiginitomaculaceae</taxon>
        <taxon>Algimonas</taxon>
    </lineage>
</organism>
<dbReference type="InterPro" id="IPR036249">
    <property type="entry name" value="Thioredoxin-like_sf"/>
</dbReference>
<dbReference type="InterPro" id="IPR004046">
    <property type="entry name" value="GST_C"/>
</dbReference>
<evidence type="ECO:0000256" key="3">
    <source>
        <dbReference type="RuleBase" id="RU003494"/>
    </source>
</evidence>
<dbReference type="Proteomes" id="UP001161390">
    <property type="component" value="Unassembled WGS sequence"/>
</dbReference>
<accession>A0ABQ5V5A7</accession>
<name>A0ABQ5V5A7_9PROT</name>
<reference evidence="6" key="2">
    <citation type="submission" date="2023-01" db="EMBL/GenBank/DDBJ databases">
        <title>Draft genome sequence of Algimonas porphyrae strain NBRC 108216.</title>
        <authorList>
            <person name="Sun Q."/>
            <person name="Mori K."/>
        </authorList>
    </citation>
    <scope>NUCLEOTIDE SEQUENCE</scope>
    <source>
        <strain evidence="6">NBRC 108216</strain>
    </source>
</reference>
<dbReference type="EMBL" id="BSNJ01000007">
    <property type="protein sequence ID" value="GLQ21899.1"/>
    <property type="molecule type" value="Genomic_DNA"/>
</dbReference>
<dbReference type="SUPFAM" id="SSF47616">
    <property type="entry name" value="GST C-terminal domain-like"/>
    <property type="match status" value="1"/>
</dbReference>
<evidence type="ECO:0000313" key="7">
    <source>
        <dbReference type="Proteomes" id="UP001161390"/>
    </source>
</evidence>
<comment type="subcellular location">
    <subcellularLocation>
        <location evidence="1">Cytoplasm</location>
    </subcellularLocation>
</comment>
<sequence>MITLYFHPLSNPSLYPLFVASAAGLEVERQSIDLSVQEQKSDSFLKVNPFGRVPALVDGDFALGESASIARYLARTSGGDIYSEDIREAALIDQWVDFVAHHIRVNVARINYNRFIAPMIGVEPDQASVDLGIRLLGENLPHLEVALDHDGHLHGERLTLADLALVAAFEPEKVAQIDLSAAPVTTAWLKKMRQQDWYTNVHSHYGAELGL</sequence>
<dbReference type="PROSITE" id="PS50404">
    <property type="entry name" value="GST_NTER"/>
    <property type="match status" value="1"/>
</dbReference>
<dbReference type="SUPFAM" id="SSF52833">
    <property type="entry name" value="Thioredoxin-like"/>
    <property type="match status" value="1"/>
</dbReference>
<dbReference type="InterPro" id="IPR010987">
    <property type="entry name" value="Glutathione-S-Trfase_C-like"/>
</dbReference>
<evidence type="ECO:0000259" key="4">
    <source>
        <dbReference type="PROSITE" id="PS50404"/>
    </source>
</evidence>
<dbReference type="InterPro" id="IPR036282">
    <property type="entry name" value="Glutathione-S-Trfase_C_sf"/>
</dbReference>
<reference evidence="6" key="1">
    <citation type="journal article" date="2014" name="Int. J. Syst. Evol. Microbiol.">
        <title>Complete genome of a new Firmicutes species belonging to the dominant human colonic microbiota ('Ruminococcus bicirculans') reveals two chromosomes and a selective capacity to utilize plant glucans.</title>
        <authorList>
            <consortium name="NISC Comparative Sequencing Program"/>
            <person name="Wegmann U."/>
            <person name="Louis P."/>
            <person name="Goesmann A."/>
            <person name="Henrissat B."/>
            <person name="Duncan S.H."/>
            <person name="Flint H.J."/>
        </authorList>
    </citation>
    <scope>NUCLEOTIDE SEQUENCE</scope>
    <source>
        <strain evidence="6">NBRC 108216</strain>
    </source>
</reference>
<keyword evidence="7" id="KW-1185">Reference proteome</keyword>
<dbReference type="Gene3D" id="1.20.1050.10">
    <property type="match status" value="1"/>
</dbReference>
<protein>
    <submittedName>
        <fullName evidence="6">Glutathione S-transferase</fullName>
    </submittedName>
</protein>
<gene>
    <name evidence="6" type="ORF">GCM10007854_28540</name>
</gene>
<evidence type="ECO:0000256" key="2">
    <source>
        <dbReference type="ARBA" id="ARBA00022490"/>
    </source>
</evidence>
<dbReference type="SFLD" id="SFLDS00019">
    <property type="entry name" value="Glutathione_Transferase_(cytos"/>
    <property type="match status" value="1"/>
</dbReference>
<evidence type="ECO:0000313" key="6">
    <source>
        <dbReference type="EMBL" id="GLQ21899.1"/>
    </source>
</evidence>
<dbReference type="InterPro" id="IPR051369">
    <property type="entry name" value="GST_Theta"/>
</dbReference>
<feature type="domain" description="GST C-terminal" evidence="5">
    <location>
        <begin position="85"/>
        <end position="209"/>
    </location>
</feature>
<dbReference type="PANTHER" id="PTHR43917:SF8">
    <property type="entry name" value="GH16740P-RELATED"/>
    <property type="match status" value="1"/>
</dbReference>
<evidence type="ECO:0000256" key="1">
    <source>
        <dbReference type="ARBA" id="ARBA00004496"/>
    </source>
</evidence>
<evidence type="ECO:0000259" key="5">
    <source>
        <dbReference type="PROSITE" id="PS50405"/>
    </source>
</evidence>
<feature type="domain" description="GST N-terminal" evidence="4">
    <location>
        <begin position="1"/>
        <end position="81"/>
    </location>
</feature>
<dbReference type="Pfam" id="PF00043">
    <property type="entry name" value="GST_C"/>
    <property type="match status" value="1"/>
</dbReference>
<dbReference type="RefSeq" id="WP_284373945.1">
    <property type="nucleotide sequence ID" value="NZ_BSNJ01000007.1"/>
</dbReference>
<comment type="caution">
    <text evidence="6">The sequence shown here is derived from an EMBL/GenBank/DDBJ whole genome shotgun (WGS) entry which is preliminary data.</text>
</comment>